<reference evidence="1" key="2">
    <citation type="submission" date="2015-11" db="EMBL/GenBank/DDBJ databases">
        <authorList>
            <person name="Zhang Y."/>
            <person name="Guo Z."/>
        </authorList>
    </citation>
    <scope>NUCLEOTIDE SEQUENCE</scope>
</reference>
<keyword evidence="2" id="KW-1185">Reference proteome</keyword>
<reference evidence="1" key="1">
    <citation type="journal article" date="2013" name="Nature">
        <title>The genomes of four tapeworm species reveal adaptations to parasitism.</title>
        <authorList>
            <person name="Tsai I.J."/>
            <person name="Zarowiecki M."/>
            <person name="Holroyd N."/>
            <person name="Garciarrubio A."/>
            <person name="Sanchez-Flores A."/>
            <person name="Brooks K.L."/>
            <person name="Tracey A."/>
            <person name="Bobes R.J."/>
            <person name="Fragoso G."/>
            <person name="Sciutto E."/>
            <person name="Aslett M."/>
            <person name="Beasley H."/>
            <person name="Bennett H.M."/>
            <person name="Cai J."/>
            <person name="Camicia F."/>
            <person name="Clark R."/>
            <person name="Cucher M."/>
            <person name="De Silva N."/>
            <person name="Day T.A."/>
            <person name="Deplazes P."/>
            <person name="Estrada K."/>
            <person name="Fernandez C."/>
            <person name="Holland P.W."/>
            <person name="Hou J."/>
            <person name="Hu S."/>
            <person name="Huckvale T."/>
            <person name="Hung S.S."/>
            <person name="Kamenetzky L."/>
            <person name="Keane J.A."/>
            <person name="Kiss F."/>
            <person name="Koziol U."/>
            <person name="Lambert O."/>
            <person name="Liu K."/>
            <person name="Luo X."/>
            <person name="Luo Y."/>
            <person name="Macchiaroli N."/>
            <person name="Nichol S."/>
            <person name="Paps J."/>
            <person name="Parkinson J."/>
            <person name="Pouchkina-Stantcheva N."/>
            <person name="Riddiford N."/>
            <person name="Rosenzvit M."/>
            <person name="Salinas G."/>
            <person name="Wasmuth J.D."/>
            <person name="Zamanian M."/>
            <person name="Zheng Y."/>
            <person name="Cai X."/>
            <person name="Soberon X."/>
            <person name="Olson P.D."/>
            <person name="Laclette J.P."/>
            <person name="Brehm K."/>
            <person name="Berriman M."/>
            <person name="Garciarrubio A."/>
            <person name="Bobes R.J."/>
            <person name="Fragoso G."/>
            <person name="Sanchez-Flores A."/>
            <person name="Estrada K."/>
            <person name="Cevallos M.A."/>
            <person name="Morett E."/>
            <person name="Gonzalez V."/>
            <person name="Portillo T."/>
            <person name="Ochoa-Leyva A."/>
            <person name="Jose M.V."/>
            <person name="Sciutto E."/>
            <person name="Landa A."/>
            <person name="Jimenez L."/>
            <person name="Valdes V."/>
            <person name="Carrero J.C."/>
            <person name="Larralde C."/>
            <person name="Morales-Montor J."/>
            <person name="Limon-Lason J."/>
            <person name="Soberon X."/>
            <person name="Laclette J.P."/>
        </authorList>
    </citation>
    <scope>NUCLEOTIDE SEQUENCE [LARGE SCALE GENOMIC DNA]</scope>
</reference>
<dbReference type="Proteomes" id="UP000017246">
    <property type="component" value="Unassembled WGS sequence"/>
</dbReference>
<proteinExistence type="predicted"/>
<protein>
    <submittedName>
        <fullName evidence="1">Retrovirus-related pol polyprotein from transposon tnt 1-94</fullName>
    </submittedName>
</protein>
<dbReference type="AlphaFoldDB" id="A0A0S4MPX6"/>
<organism evidence="1 2">
    <name type="scientific">Echinococcus multilocularis</name>
    <name type="common">Fox tapeworm</name>
    <dbReference type="NCBI Taxonomy" id="6211"/>
    <lineage>
        <taxon>Eukaryota</taxon>
        <taxon>Metazoa</taxon>
        <taxon>Spiralia</taxon>
        <taxon>Lophotrochozoa</taxon>
        <taxon>Platyhelminthes</taxon>
        <taxon>Cestoda</taxon>
        <taxon>Eucestoda</taxon>
        <taxon>Cyclophyllidea</taxon>
        <taxon>Taeniidae</taxon>
        <taxon>Echinococcus</taxon>
    </lineage>
</organism>
<sequence>MEDEEDNVNETKFWLSTSDNLLSLSQLAWRCPLRCKDHPDGWQQIELSHPPPGLTACLTGRGRTASHTKIGHLVCAGV</sequence>
<evidence type="ECO:0000313" key="1">
    <source>
        <dbReference type="EMBL" id="CUT99696.1"/>
    </source>
</evidence>
<name>A0A0S4MPX6_ECHMU</name>
<evidence type="ECO:0000313" key="2">
    <source>
        <dbReference type="Proteomes" id="UP000017246"/>
    </source>
</evidence>
<accession>A0A0S4MPX6</accession>
<dbReference type="EMBL" id="LN902846">
    <property type="protein sequence ID" value="CUT99696.1"/>
    <property type="molecule type" value="Genomic_DNA"/>
</dbReference>